<reference evidence="2" key="1">
    <citation type="submission" date="2022-08" db="EMBL/GenBank/DDBJ databases">
        <authorList>
            <person name="Marques A."/>
        </authorList>
    </citation>
    <scope>NUCLEOTIDE SEQUENCE</scope>
    <source>
        <strain evidence="2">RhyPub2mFocal</strain>
        <tissue evidence="2">Leaves</tissue>
    </source>
</reference>
<proteinExistence type="predicted"/>
<dbReference type="EMBL" id="JAMFTS010000002">
    <property type="protein sequence ID" value="KAJ4789072.1"/>
    <property type="molecule type" value="Genomic_DNA"/>
</dbReference>
<feature type="domain" description="Reverse transcriptase" evidence="1">
    <location>
        <begin position="1"/>
        <end position="230"/>
    </location>
</feature>
<evidence type="ECO:0000313" key="3">
    <source>
        <dbReference type="Proteomes" id="UP001140206"/>
    </source>
</evidence>
<keyword evidence="3" id="KW-1185">Reference proteome</keyword>
<dbReference type="Proteomes" id="UP001140206">
    <property type="component" value="Chromosome 2"/>
</dbReference>
<dbReference type="CDD" id="cd01650">
    <property type="entry name" value="RT_nLTR_like"/>
    <property type="match status" value="1"/>
</dbReference>
<keyword evidence="2" id="KW-0548">Nucleotidyltransferase</keyword>
<dbReference type="PROSITE" id="PS50878">
    <property type="entry name" value="RT_POL"/>
    <property type="match status" value="1"/>
</dbReference>
<dbReference type="InterPro" id="IPR026960">
    <property type="entry name" value="RVT-Znf"/>
</dbReference>
<dbReference type="Pfam" id="PF13966">
    <property type="entry name" value="zf-RVT"/>
    <property type="match status" value="1"/>
</dbReference>
<protein>
    <submittedName>
        <fullName evidence="2">RNA-directed DNA polymerase (Reverse transcriptase)-related family protein</fullName>
    </submittedName>
</protein>
<dbReference type="AlphaFoldDB" id="A0AAV8FDN9"/>
<dbReference type="GO" id="GO:0003964">
    <property type="term" value="F:RNA-directed DNA polymerase activity"/>
    <property type="evidence" value="ECO:0007669"/>
    <property type="project" value="UniProtKB-KW"/>
</dbReference>
<dbReference type="Pfam" id="PF00078">
    <property type="entry name" value="RVT_1"/>
    <property type="match status" value="1"/>
</dbReference>
<dbReference type="InterPro" id="IPR000477">
    <property type="entry name" value="RT_dom"/>
</dbReference>
<dbReference type="InterPro" id="IPR043502">
    <property type="entry name" value="DNA/RNA_pol_sf"/>
</dbReference>
<name>A0AAV8FDN9_9POAL</name>
<dbReference type="SUPFAM" id="SSF56672">
    <property type="entry name" value="DNA/RNA polymerases"/>
    <property type="match status" value="1"/>
</dbReference>
<dbReference type="PANTHER" id="PTHR33116:SF78">
    <property type="entry name" value="OS12G0587133 PROTEIN"/>
    <property type="match status" value="1"/>
</dbReference>
<keyword evidence="2" id="KW-0808">Transferase</keyword>
<accession>A0AAV8FDN9</accession>
<gene>
    <name evidence="2" type="ORF">LUZ62_040318</name>
</gene>
<organism evidence="2 3">
    <name type="scientific">Rhynchospora pubera</name>
    <dbReference type="NCBI Taxonomy" id="906938"/>
    <lineage>
        <taxon>Eukaryota</taxon>
        <taxon>Viridiplantae</taxon>
        <taxon>Streptophyta</taxon>
        <taxon>Embryophyta</taxon>
        <taxon>Tracheophyta</taxon>
        <taxon>Spermatophyta</taxon>
        <taxon>Magnoliopsida</taxon>
        <taxon>Liliopsida</taxon>
        <taxon>Poales</taxon>
        <taxon>Cyperaceae</taxon>
        <taxon>Cyperoideae</taxon>
        <taxon>Rhynchosporeae</taxon>
        <taxon>Rhynchospora</taxon>
    </lineage>
</organism>
<evidence type="ECO:0000259" key="1">
    <source>
        <dbReference type="PROSITE" id="PS50878"/>
    </source>
</evidence>
<comment type="caution">
    <text evidence="2">The sequence shown here is derived from an EMBL/GenBank/DDBJ whole genome shotgun (WGS) entry which is preliminary data.</text>
</comment>
<evidence type="ECO:0000313" key="2">
    <source>
        <dbReference type="EMBL" id="KAJ4789072.1"/>
    </source>
</evidence>
<keyword evidence="2" id="KW-0695">RNA-directed DNA polymerase</keyword>
<dbReference type="PANTHER" id="PTHR33116">
    <property type="entry name" value="REVERSE TRANSCRIPTASE ZINC-BINDING DOMAIN-CONTAINING PROTEIN-RELATED-RELATED"/>
    <property type="match status" value="1"/>
</dbReference>
<sequence>MKRVIATLVSPNQTAFTPGRDISENIIVLREVMHSINSANYSTDSFCYKCDLSKAFDRMNWVFIFRVLAIYGFPGMYIEWIKACVTTARFSILFNGKADGFIEPKRGLRQGCALSPYLFILCMDVLSRMLDFYAGREYISGIRVARSAPKLTSIMFADDLVIFGEASVQQATRTQEILDIFCQMSGQRIGHDKSSVWFSRTTSQQLRQCIMRILNARPGEDLHIYLGVPVRASRPAHFDHLINKVQRKISTWTAKSLSQAGKVVLFRSVIEPLIVFSTAGGPLPSSVAAKIELMIRSFFWESAGKQKMHLISWDHITMPKNSGGLGLRKIEVLNKAMMLKILWKLACKECEGAPWVKLLRAKYLSTKCLWLSGQPRNCMKLWRSIMQNRELIKPFIKWQIGRGDKCRVYGEPWHDSWQAITPTSVRQRNLRLQDLTDNEGATWSHDSLANNLGVPVGLRITTIYPWPPMKNNMRPDRLLYTSNASGSFNFKEACKLVQGVAPTLSSRESSILKAIWHSPGLIPRVRLFLWKLVNNALPVTGTCASRLRKPVPLCEVCNLQPDLPPHALFQCPFAETFWFASPFCMRTQCLPFDVKELVFTVCQSLQGSMFVGFAYHLWALWKTRLTSNFTIPKPLRLVWQQNQRSAQEGFMCFVDGSFDLPNYGGWAYAMHTGDSLVEYKLGGGDAFSAFGTELQAMKMAIKGALLLNMNTVHNLAHGNRNPVPFIEN</sequence>